<protein>
    <submittedName>
        <fullName evidence="1">Uncharacterized protein</fullName>
    </submittedName>
</protein>
<comment type="caution">
    <text evidence="1">The sequence shown here is derived from an EMBL/GenBank/DDBJ whole genome shotgun (WGS) entry which is preliminary data.</text>
</comment>
<reference evidence="2" key="1">
    <citation type="journal article" date="2023" name="G3 (Bethesda)">
        <title>Genome assembly and association tests identify interacting loci associated with vigor, precocity, and sex in interspecific pistachio rootstocks.</title>
        <authorList>
            <person name="Palmer W."/>
            <person name="Jacygrad E."/>
            <person name="Sagayaradj S."/>
            <person name="Cavanaugh K."/>
            <person name="Han R."/>
            <person name="Bertier L."/>
            <person name="Beede B."/>
            <person name="Kafkas S."/>
            <person name="Golino D."/>
            <person name="Preece J."/>
            <person name="Michelmore R."/>
        </authorList>
    </citation>
    <scope>NUCLEOTIDE SEQUENCE [LARGE SCALE GENOMIC DNA]</scope>
</reference>
<evidence type="ECO:0000313" key="2">
    <source>
        <dbReference type="Proteomes" id="UP001164250"/>
    </source>
</evidence>
<keyword evidence="2" id="KW-1185">Reference proteome</keyword>
<proteinExistence type="predicted"/>
<name>A0ACC1B7A3_9ROSI</name>
<accession>A0ACC1B7A3</accession>
<gene>
    <name evidence="1" type="ORF">Patl1_17097</name>
</gene>
<organism evidence="1 2">
    <name type="scientific">Pistacia atlantica</name>
    <dbReference type="NCBI Taxonomy" id="434234"/>
    <lineage>
        <taxon>Eukaryota</taxon>
        <taxon>Viridiplantae</taxon>
        <taxon>Streptophyta</taxon>
        <taxon>Embryophyta</taxon>
        <taxon>Tracheophyta</taxon>
        <taxon>Spermatophyta</taxon>
        <taxon>Magnoliopsida</taxon>
        <taxon>eudicotyledons</taxon>
        <taxon>Gunneridae</taxon>
        <taxon>Pentapetalae</taxon>
        <taxon>rosids</taxon>
        <taxon>malvids</taxon>
        <taxon>Sapindales</taxon>
        <taxon>Anacardiaceae</taxon>
        <taxon>Pistacia</taxon>
    </lineage>
</organism>
<sequence>MLPNGLHDMESLQHLTISNCKLGCIPKGGLLTKLKSICIEGCPELSNSSKYYLKELISVRNFIFSDELTAINLQTTDYGLVEVMFVKVVGSVLFAAVAFGPMAFVGVSVGGVCV</sequence>
<dbReference type="EMBL" id="CM047902">
    <property type="protein sequence ID" value="KAJ0094703.1"/>
    <property type="molecule type" value="Genomic_DNA"/>
</dbReference>
<dbReference type="Proteomes" id="UP001164250">
    <property type="component" value="Chromosome 6"/>
</dbReference>
<evidence type="ECO:0000313" key="1">
    <source>
        <dbReference type="EMBL" id="KAJ0094703.1"/>
    </source>
</evidence>